<dbReference type="InterPro" id="IPR028098">
    <property type="entry name" value="Glyco_trans_4-like_N"/>
</dbReference>
<feature type="domain" description="Glycosyltransferase subfamily 4-like N-terminal" evidence="1">
    <location>
        <begin position="66"/>
        <end position="183"/>
    </location>
</feature>
<dbReference type="CAZy" id="GT4">
    <property type="family name" value="Glycosyltransferase Family 4"/>
</dbReference>
<organism evidence="3 4">
    <name type="scientific">Methanosphaerula palustris (strain ATCC BAA-1556 / DSM 19958 / E1-9c)</name>
    <dbReference type="NCBI Taxonomy" id="521011"/>
    <lineage>
        <taxon>Archaea</taxon>
        <taxon>Methanobacteriati</taxon>
        <taxon>Methanobacteriota</taxon>
        <taxon>Stenosarchaea group</taxon>
        <taxon>Methanomicrobia</taxon>
        <taxon>Methanomicrobiales</taxon>
        <taxon>Methanoregulaceae</taxon>
        <taxon>Methanosphaerula</taxon>
    </lineage>
</organism>
<protein>
    <submittedName>
        <fullName evidence="3">Glycosyl transferase group 1</fullName>
    </submittedName>
</protein>
<dbReference type="GO" id="GO:0016740">
    <property type="term" value="F:transferase activity"/>
    <property type="evidence" value="ECO:0007669"/>
    <property type="project" value="UniProtKB-KW"/>
</dbReference>
<evidence type="ECO:0000259" key="2">
    <source>
        <dbReference type="Pfam" id="PF13524"/>
    </source>
</evidence>
<dbReference type="InterPro" id="IPR055259">
    <property type="entry name" value="YkvP/CgeB_Glyco_trans-like"/>
</dbReference>
<dbReference type="KEGG" id="mpl:Mpal_0612"/>
<feature type="domain" description="Spore protein YkvP/CgeB glycosyl transferase-like" evidence="2">
    <location>
        <begin position="219"/>
        <end position="362"/>
    </location>
</feature>
<dbReference type="AlphaFoldDB" id="B8GFD5"/>
<dbReference type="GeneID" id="7270199"/>
<proteinExistence type="predicted"/>
<dbReference type="Pfam" id="PF13524">
    <property type="entry name" value="Glyco_trans_1_2"/>
    <property type="match status" value="1"/>
</dbReference>
<evidence type="ECO:0000259" key="1">
    <source>
        <dbReference type="Pfam" id="PF13439"/>
    </source>
</evidence>
<gene>
    <name evidence="3" type="ordered locus">Mpal_0612</name>
</gene>
<dbReference type="Gene3D" id="3.40.50.2000">
    <property type="entry name" value="Glycogen Phosphorylase B"/>
    <property type="match status" value="2"/>
</dbReference>
<dbReference type="Pfam" id="PF13439">
    <property type="entry name" value="Glyco_transf_4"/>
    <property type="match status" value="1"/>
</dbReference>
<dbReference type="PANTHER" id="PTHR12526">
    <property type="entry name" value="GLYCOSYLTRANSFERASE"/>
    <property type="match status" value="1"/>
</dbReference>
<name>B8GFD5_METPE</name>
<keyword evidence="3" id="KW-0808">Transferase</keyword>
<evidence type="ECO:0000313" key="4">
    <source>
        <dbReference type="Proteomes" id="UP000002457"/>
    </source>
</evidence>
<dbReference type="SUPFAM" id="SSF53756">
    <property type="entry name" value="UDP-Glycosyltransferase/glycogen phosphorylase"/>
    <property type="match status" value="1"/>
</dbReference>
<evidence type="ECO:0000313" key="3">
    <source>
        <dbReference type="EMBL" id="ACL15983.1"/>
    </source>
</evidence>
<dbReference type="eggNOG" id="arCOG01409">
    <property type="taxonomic scope" value="Archaea"/>
</dbReference>
<reference evidence="3 4" key="1">
    <citation type="journal article" date="2015" name="Genome Announc.">
        <title>Complete Genome Sequence of Methanosphaerula palustris E1-9CT, a Hydrogenotrophic Methanogen Isolated from a Minerotrophic Fen Peatland.</title>
        <authorList>
            <person name="Cadillo-Quiroz H."/>
            <person name="Browne P."/>
            <person name="Kyrpides N."/>
            <person name="Woyke T."/>
            <person name="Goodwin L."/>
            <person name="Detter C."/>
            <person name="Yavitt J.B."/>
            <person name="Zinder S.H."/>
        </authorList>
    </citation>
    <scope>NUCLEOTIDE SEQUENCE [LARGE SCALE GENOMIC DNA]</scope>
    <source>
        <strain evidence="4">ATCC BAA-1556 / DSM 19958 / E1-9c</strain>
    </source>
</reference>
<dbReference type="RefSeq" id="WP_012617302.1">
    <property type="nucleotide sequence ID" value="NC_011832.1"/>
</dbReference>
<dbReference type="OrthoDB" id="132546at2157"/>
<dbReference type="Proteomes" id="UP000002457">
    <property type="component" value="Chromosome"/>
</dbReference>
<dbReference type="EMBL" id="CP001338">
    <property type="protein sequence ID" value="ACL15983.1"/>
    <property type="molecule type" value="Genomic_DNA"/>
</dbReference>
<keyword evidence="4" id="KW-1185">Reference proteome</keyword>
<accession>B8GFD5</accession>
<sequence length="378" mass="41913">MKILVIPTTDWLRHPVPNRLNFIFDILAEEHAIYVLNFHLKQFDGLPARTTRCTLVDGDAFSPAGLSSHYLLNGPAHLKKIREVVKREKIDLILSSNILPSLVANFAGVPVVFDYLDHLEESAAIYYPDSFVGTVVRTGVAVLSHFNLKRARAVITVTEVFKQYLQTLGVKDVTVIPNGVDTTLLHPVPKEVAKQNLGFSGPVIGYLGSLEYWIDLETVVKALPSLPDVTLMIVGPGLFTDYGETIQHLAADLGVTERVQFMGSVPYAELSGYLSAMDIGLNPRKPMKMNEYTVGGKVFNYLSCGIPVLSSRTEALEQLLPTEITYYDDQQGFITAVQSLLKDPGDAEQHRAVAERFDWHTLAATYADVLKRVAEKKK</sequence>
<dbReference type="STRING" id="521011.Mpal_0612"/>
<dbReference type="HOGENOM" id="CLU_061944_0_0_2"/>